<evidence type="ECO:0000313" key="3">
    <source>
        <dbReference type="EnsemblMetazoa" id="ASIC010808-PA"/>
    </source>
</evidence>
<name>A0A084VY95_ANOSI</name>
<proteinExistence type="predicted"/>
<dbReference type="VEuPathDB" id="VectorBase:ASIC010808"/>
<dbReference type="Proteomes" id="UP000030765">
    <property type="component" value="Unassembled WGS sequence"/>
</dbReference>
<dbReference type="EnsemblMetazoa" id="ASIC010808-RA">
    <property type="protein sequence ID" value="ASIC010808-PA"/>
    <property type="gene ID" value="ASIC010808"/>
</dbReference>
<evidence type="ECO:0000313" key="4">
    <source>
        <dbReference type="Proteomes" id="UP000030765"/>
    </source>
</evidence>
<feature type="compositionally biased region" description="Basic and acidic residues" evidence="1">
    <location>
        <begin position="12"/>
        <end position="29"/>
    </location>
</feature>
<organism evidence="2">
    <name type="scientific">Anopheles sinensis</name>
    <name type="common">Mosquito</name>
    <dbReference type="NCBI Taxonomy" id="74873"/>
    <lineage>
        <taxon>Eukaryota</taxon>
        <taxon>Metazoa</taxon>
        <taxon>Ecdysozoa</taxon>
        <taxon>Arthropoda</taxon>
        <taxon>Hexapoda</taxon>
        <taxon>Insecta</taxon>
        <taxon>Pterygota</taxon>
        <taxon>Neoptera</taxon>
        <taxon>Endopterygota</taxon>
        <taxon>Diptera</taxon>
        <taxon>Nematocera</taxon>
        <taxon>Culicoidea</taxon>
        <taxon>Culicidae</taxon>
        <taxon>Anophelinae</taxon>
        <taxon>Anopheles</taxon>
    </lineage>
</organism>
<feature type="compositionally biased region" description="Low complexity" evidence="1">
    <location>
        <begin position="65"/>
        <end position="79"/>
    </location>
</feature>
<dbReference type="EMBL" id="ATLV01018337">
    <property type="status" value="NOT_ANNOTATED_CDS"/>
    <property type="molecule type" value="Genomic_DNA"/>
</dbReference>
<reference evidence="3" key="2">
    <citation type="submission" date="2020-05" db="UniProtKB">
        <authorList>
            <consortium name="EnsemblMetazoa"/>
        </authorList>
    </citation>
    <scope>IDENTIFICATION</scope>
</reference>
<dbReference type="EMBL" id="KE525231">
    <property type="protein sequence ID" value="KFB42939.1"/>
    <property type="molecule type" value="Genomic_DNA"/>
</dbReference>
<reference evidence="2 4" key="1">
    <citation type="journal article" date="2014" name="BMC Genomics">
        <title>Genome sequence of Anopheles sinensis provides insight into genetics basis of mosquito competence for malaria parasites.</title>
        <authorList>
            <person name="Zhou D."/>
            <person name="Zhang D."/>
            <person name="Ding G."/>
            <person name="Shi L."/>
            <person name="Hou Q."/>
            <person name="Ye Y."/>
            <person name="Xu Y."/>
            <person name="Zhou H."/>
            <person name="Xiong C."/>
            <person name="Li S."/>
            <person name="Yu J."/>
            <person name="Hong S."/>
            <person name="Yu X."/>
            <person name="Zou P."/>
            <person name="Chen C."/>
            <person name="Chang X."/>
            <person name="Wang W."/>
            <person name="Lv Y."/>
            <person name="Sun Y."/>
            <person name="Ma L."/>
            <person name="Shen B."/>
            <person name="Zhu C."/>
        </authorList>
    </citation>
    <scope>NUCLEOTIDE SEQUENCE [LARGE SCALE GENOMIC DNA]</scope>
</reference>
<protein>
    <submittedName>
        <fullName evidence="2 3">Uncharacterized protein</fullName>
    </submittedName>
</protein>
<accession>A0A084VY95</accession>
<dbReference type="VEuPathDB" id="VectorBase:ASIS000592"/>
<feature type="region of interest" description="Disordered" evidence="1">
    <location>
        <begin position="1"/>
        <end position="80"/>
    </location>
</feature>
<dbReference type="AlphaFoldDB" id="A0A084VY95"/>
<keyword evidence="4" id="KW-1185">Reference proteome</keyword>
<gene>
    <name evidence="2" type="ORF">ZHAS_00010808</name>
</gene>
<evidence type="ECO:0000313" key="2">
    <source>
        <dbReference type="EMBL" id="KFB42939.1"/>
    </source>
</evidence>
<feature type="compositionally biased region" description="Low complexity" evidence="1">
    <location>
        <begin position="42"/>
        <end position="53"/>
    </location>
</feature>
<evidence type="ECO:0000256" key="1">
    <source>
        <dbReference type="SAM" id="MobiDB-lite"/>
    </source>
</evidence>
<sequence length="97" mass="10350">MERNPRRSSTVGDDHRSGEDRDKRQRETLLVKARASYKSNIPAPTTTTSTAAAGLESKLAKTDNTSGTPSSGPASPVPSENLCEIIKNSIVETAVTH</sequence>